<dbReference type="AlphaFoldDB" id="A0A0K8RKH7"/>
<dbReference type="EMBL" id="GADI01002405">
    <property type="protein sequence ID" value="JAA71403.1"/>
    <property type="molecule type" value="mRNA"/>
</dbReference>
<proteinExistence type="evidence at transcript level"/>
<accession>A0A0K8RKH7</accession>
<evidence type="ECO:0000313" key="1">
    <source>
        <dbReference type="EMBL" id="JAA71403.1"/>
    </source>
</evidence>
<reference evidence="1" key="1">
    <citation type="submission" date="2012-12" db="EMBL/GenBank/DDBJ databases">
        <title>Identification and characterization of a phenylalanine ammonia-lyase gene family in Isatis indigotica Fort.</title>
        <authorList>
            <person name="Liu Q."/>
            <person name="Chen J."/>
            <person name="Zhou X."/>
            <person name="Di P."/>
            <person name="Xiao Y."/>
            <person name="Xuan H."/>
            <person name="Zhang L."/>
            <person name="Chen W."/>
        </authorList>
    </citation>
    <scope>NUCLEOTIDE SEQUENCE</scope>
    <source>
        <tissue evidence="1">Salivary gland</tissue>
    </source>
</reference>
<dbReference type="GO" id="GO:0016740">
    <property type="term" value="F:transferase activity"/>
    <property type="evidence" value="ECO:0007669"/>
    <property type="project" value="UniProtKB-KW"/>
</dbReference>
<keyword evidence="1" id="KW-0808">Transferase</keyword>
<organism evidence="1">
    <name type="scientific">Ixodes ricinus</name>
    <name type="common">Common tick</name>
    <name type="synonym">Acarus ricinus</name>
    <dbReference type="NCBI Taxonomy" id="34613"/>
    <lineage>
        <taxon>Eukaryota</taxon>
        <taxon>Metazoa</taxon>
        <taxon>Ecdysozoa</taxon>
        <taxon>Arthropoda</taxon>
        <taxon>Chelicerata</taxon>
        <taxon>Arachnida</taxon>
        <taxon>Acari</taxon>
        <taxon>Parasitiformes</taxon>
        <taxon>Ixodida</taxon>
        <taxon>Ixodoidea</taxon>
        <taxon>Ixodidae</taxon>
        <taxon>Ixodinae</taxon>
        <taxon>Ixodes</taxon>
    </lineage>
</organism>
<name>A0A0K8RKH7_IXORI</name>
<sequence>MWGSWDVCVYNFKFLQSLTACFICRLAAAYLTRWLRDSSSGSSSSYLCAGVFRSASSSASKIGFLCSRPPRLKLTETVGQTSACILE</sequence>
<protein>
    <submittedName>
        <fullName evidence="1">Putative heparan sulfate 2-o-sulfotransferase</fullName>
    </submittedName>
</protein>